<dbReference type="Gene3D" id="3.30.1240.10">
    <property type="match status" value="1"/>
</dbReference>
<dbReference type="Pfam" id="PF08282">
    <property type="entry name" value="Hydrolase_3"/>
    <property type="match status" value="1"/>
</dbReference>
<dbReference type="OrthoDB" id="9814970at2"/>
<dbReference type="CDD" id="cd07517">
    <property type="entry name" value="HAD_HPP"/>
    <property type="match status" value="1"/>
</dbReference>
<organism evidence="1 2">
    <name type="scientific">Bacteroides faecichinchillae</name>
    <dbReference type="NCBI Taxonomy" id="871325"/>
    <lineage>
        <taxon>Bacteria</taxon>
        <taxon>Pseudomonadati</taxon>
        <taxon>Bacteroidota</taxon>
        <taxon>Bacteroidia</taxon>
        <taxon>Bacteroidales</taxon>
        <taxon>Bacteroidaceae</taxon>
        <taxon>Bacteroides</taxon>
    </lineage>
</organism>
<dbReference type="SUPFAM" id="SSF56784">
    <property type="entry name" value="HAD-like"/>
    <property type="match status" value="1"/>
</dbReference>
<dbReference type="Proteomes" id="UP000184436">
    <property type="component" value="Unassembled WGS sequence"/>
</dbReference>
<dbReference type="GO" id="GO:0000287">
    <property type="term" value="F:magnesium ion binding"/>
    <property type="evidence" value="ECO:0007669"/>
    <property type="project" value="TreeGrafter"/>
</dbReference>
<dbReference type="PANTHER" id="PTHR10000:SF25">
    <property type="entry name" value="PHOSPHATASE YKRA-RELATED"/>
    <property type="match status" value="1"/>
</dbReference>
<dbReference type="GO" id="GO:0016791">
    <property type="term" value="F:phosphatase activity"/>
    <property type="evidence" value="ECO:0007669"/>
    <property type="project" value="UniProtKB-ARBA"/>
</dbReference>
<dbReference type="InterPro" id="IPR000150">
    <property type="entry name" value="Cof"/>
</dbReference>
<dbReference type="GO" id="GO:0005829">
    <property type="term" value="C:cytosol"/>
    <property type="evidence" value="ECO:0007669"/>
    <property type="project" value="TreeGrafter"/>
</dbReference>
<dbReference type="InterPro" id="IPR023214">
    <property type="entry name" value="HAD_sf"/>
</dbReference>
<dbReference type="SFLD" id="SFLDG01140">
    <property type="entry name" value="C2.B:_Phosphomannomutase_and_P"/>
    <property type="match status" value="1"/>
</dbReference>
<keyword evidence="2" id="KW-1185">Reference proteome</keyword>
<protein>
    <submittedName>
        <fullName evidence="1">Sugar-phosphatase</fullName>
    </submittedName>
</protein>
<dbReference type="AlphaFoldDB" id="A0A1M4V8G4"/>
<dbReference type="Gene3D" id="3.40.50.1000">
    <property type="entry name" value="HAD superfamily/HAD-like"/>
    <property type="match status" value="1"/>
</dbReference>
<dbReference type="SFLD" id="SFLDS00003">
    <property type="entry name" value="Haloacid_Dehalogenase"/>
    <property type="match status" value="1"/>
</dbReference>
<reference evidence="1" key="1">
    <citation type="submission" date="2016-11" db="EMBL/GenBank/DDBJ databases">
        <authorList>
            <person name="Jaros S."/>
            <person name="Januszkiewicz K."/>
            <person name="Wedrychowicz H."/>
        </authorList>
    </citation>
    <scope>NUCLEOTIDE SEQUENCE [LARGE SCALE GENOMIC DNA]</scope>
    <source>
        <strain evidence="1">DSM 26883</strain>
    </source>
</reference>
<dbReference type="NCBIfam" id="TIGR00099">
    <property type="entry name" value="Cof-subfamily"/>
    <property type="match status" value="1"/>
</dbReference>
<dbReference type="PROSITE" id="PS01229">
    <property type="entry name" value="COF_2"/>
    <property type="match status" value="1"/>
</dbReference>
<name>A0A1M4V8G4_9BACE</name>
<dbReference type="NCBIfam" id="TIGR01484">
    <property type="entry name" value="HAD-SF-IIB"/>
    <property type="match status" value="1"/>
</dbReference>
<dbReference type="PANTHER" id="PTHR10000">
    <property type="entry name" value="PHOSPHOSERINE PHOSPHATASE"/>
    <property type="match status" value="1"/>
</dbReference>
<dbReference type="InterPro" id="IPR036412">
    <property type="entry name" value="HAD-like_sf"/>
</dbReference>
<proteinExistence type="predicted"/>
<dbReference type="InterPro" id="IPR006379">
    <property type="entry name" value="HAD-SF_hydro_IIB"/>
</dbReference>
<gene>
    <name evidence="1" type="ORF">SAMN05444349_104132</name>
</gene>
<evidence type="ECO:0000313" key="2">
    <source>
        <dbReference type="Proteomes" id="UP000184436"/>
    </source>
</evidence>
<dbReference type="STRING" id="871325.SAMN05444349_104132"/>
<dbReference type="SFLD" id="SFLDG01144">
    <property type="entry name" value="C2.B.4:_PGP_Like"/>
    <property type="match status" value="1"/>
</dbReference>
<evidence type="ECO:0000313" key="1">
    <source>
        <dbReference type="EMBL" id="SHE65281.1"/>
    </source>
</evidence>
<accession>A0A1M4V8G4</accession>
<sequence length="262" mass="29243">MTKALFFDIDGTLVSFETHRIPTSTIKALEGAHARGNKIFIATGRPKTIINNLSELQDRNLIDGYITMNGAYCFVGNEVIYKSTIPHDEVEAMATFCEKKGVPCIFVEEHHISVCQPNELVKQIFYDFLHVNTIPTVSFEEATSKEIIQMTPFITEEEEKEVRPYIPTCEVGRWYHAFADITAKSVTKQKGIDEIIRFLGIKLEDTMAFGDGGNDISMLRHAAIGVAMGQAKEDVKSAADYITTPVDEDGISKAMKHFGIID</sequence>
<dbReference type="EMBL" id="FQVD01000004">
    <property type="protein sequence ID" value="SHE65281.1"/>
    <property type="molecule type" value="Genomic_DNA"/>
</dbReference>
<dbReference type="PROSITE" id="PS01228">
    <property type="entry name" value="COF_1"/>
    <property type="match status" value="1"/>
</dbReference>
<dbReference type="RefSeq" id="WP_025074977.1">
    <property type="nucleotide sequence ID" value="NZ_FQVD01000004.1"/>
</dbReference>